<dbReference type="SUPFAM" id="SSF52317">
    <property type="entry name" value="Class I glutamine amidotransferase-like"/>
    <property type="match status" value="1"/>
</dbReference>
<dbReference type="EMBL" id="BAABRL010000001">
    <property type="protein sequence ID" value="GAA5494066.1"/>
    <property type="molecule type" value="Genomic_DNA"/>
</dbReference>
<evidence type="ECO:0000256" key="1">
    <source>
        <dbReference type="SAM" id="MobiDB-lite"/>
    </source>
</evidence>
<evidence type="ECO:0000313" key="4">
    <source>
        <dbReference type="Proteomes" id="UP001424741"/>
    </source>
</evidence>
<keyword evidence="4" id="KW-1185">Reference proteome</keyword>
<dbReference type="RefSeq" id="WP_346187105.1">
    <property type="nucleotide sequence ID" value="NZ_BAABRL010000001.1"/>
</dbReference>
<dbReference type="SUPFAM" id="SSF53300">
    <property type="entry name" value="vWA-like"/>
    <property type="match status" value="2"/>
</dbReference>
<dbReference type="InterPro" id="IPR013783">
    <property type="entry name" value="Ig-like_fold"/>
</dbReference>
<evidence type="ECO:0000259" key="2">
    <source>
        <dbReference type="PROSITE" id="PS50234"/>
    </source>
</evidence>
<dbReference type="InterPro" id="IPR029062">
    <property type="entry name" value="Class_I_gatase-like"/>
</dbReference>
<dbReference type="Pfam" id="PF00092">
    <property type="entry name" value="VWA"/>
    <property type="match status" value="1"/>
</dbReference>
<dbReference type="Gene3D" id="3.40.50.880">
    <property type="match status" value="1"/>
</dbReference>
<dbReference type="InterPro" id="IPR036465">
    <property type="entry name" value="vWFA_dom_sf"/>
</dbReference>
<name>A0ABP9UUB3_9BACT</name>
<reference evidence="3 4" key="1">
    <citation type="submission" date="2024-02" db="EMBL/GenBank/DDBJ databases">
        <title>Rubritalea halochordaticola NBRC 107102.</title>
        <authorList>
            <person name="Ichikawa N."/>
            <person name="Katano-Makiyama Y."/>
            <person name="Hidaka K."/>
        </authorList>
    </citation>
    <scope>NUCLEOTIDE SEQUENCE [LARGE SCALE GENOMIC DNA]</scope>
    <source>
        <strain evidence="3 4">NBRC 107102</strain>
    </source>
</reference>
<evidence type="ECO:0000313" key="3">
    <source>
        <dbReference type="EMBL" id="GAA5494066.1"/>
    </source>
</evidence>
<sequence>MYFESPEWFLLIPALLVSGLAWRRLQLFTPVRVLVIILLAVILSSPKKEMLQDHMDLWVLLDRSDSTEDLIDKGLPEWKSLLEDARPSKNDRLIFVDYASEISLNQPGTETASFTGKRNLTRTSLAIDHVLAIASEDRPSRVLVFSDGYSTEPVGEILAKLTKSSTPLDYRLIREQIENDFRVARIHMPERIQINEPFLLSVTVKGYRDGEVPVTIYRNDEPLQTSKVSLTNGVGKIEFSTRLNQPGAYQFSAKITPENDAYDGNNTLRRWIQVTSGPSILIATAYTNDPLAESLRKQGFHVIVEPKASALKVGQLAGMRAVIFNNVPAYEVPSEFLDALSFYVKEQGGGFLMVGGKKSFGSGGYFGSSVADLLPVSMELKNDHRKFVVAMSIVMDRSGSMGASVNGPGGKAVTKMQLAGSGAATAIDLLGSQDYIQVNAVDSETHIIIPPQKIGANKVALMQRARKVRSEGGGIFVYRGLEDAWDKLKKVKYGTRHIILFSDAADSEEPGNYKALLKKITSAGASVSVIGLGSKRDIDAKLLEDIAKHGNGRIFFAENALDIPKLFAQETVTVARSSFVEEAVGAQATGFWTEISPKPLDWLPSVDGYNLSYALPDTTTALVSKDEYTAPLVSFARRGLGRTAAISFPMGGEFSKKAREWPLYGDFSQTLNRWLMGNELPESLGMRYKVEGTQLKLDLFYDPEKLGEEFATHPPVIAMQDFESDEAVSQLTWKRMAPGHFSLTHDLVEGSVIRGAVQASDCVIPFGPLQIGNNTEWSFDTERVAELRSLSAQTGGRELTDLSEAWIRPASLHQADIRIPFLILLLLLILVDAYITRTGWQFPKLAPMASLLKSPHKLFPGKTTKTKSAAPALTKESSPASSPAKPTKIAEKADVPAKTEVDRRSRFDRAKKRR</sequence>
<dbReference type="PANTHER" id="PTHR37947:SF2">
    <property type="entry name" value="VON WILLEBRAND FACTOR TYPE A"/>
    <property type="match status" value="1"/>
</dbReference>
<dbReference type="InterPro" id="IPR002035">
    <property type="entry name" value="VWF_A"/>
</dbReference>
<dbReference type="Gene3D" id="2.60.40.10">
    <property type="entry name" value="Immunoglobulins"/>
    <property type="match status" value="1"/>
</dbReference>
<dbReference type="PANTHER" id="PTHR37947">
    <property type="entry name" value="BLL2462 PROTEIN"/>
    <property type="match status" value="1"/>
</dbReference>
<protein>
    <recommendedName>
        <fullName evidence="2">VWFA domain-containing protein</fullName>
    </recommendedName>
</protein>
<organism evidence="3 4">
    <name type="scientific">Rubritalea halochordaticola</name>
    <dbReference type="NCBI Taxonomy" id="714537"/>
    <lineage>
        <taxon>Bacteria</taxon>
        <taxon>Pseudomonadati</taxon>
        <taxon>Verrucomicrobiota</taxon>
        <taxon>Verrucomicrobiia</taxon>
        <taxon>Verrucomicrobiales</taxon>
        <taxon>Rubritaleaceae</taxon>
        <taxon>Rubritalea</taxon>
    </lineage>
</organism>
<gene>
    <name evidence="3" type="ORF">Rhal01_00222</name>
</gene>
<comment type="caution">
    <text evidence="3">The sequence shown here is derived from an EMBL/GenBank/DDBJ whole genome shotgun (WGS) entry which is preliminary data.</text>
</comment>
<feature type="compositionally biased region" description="Basic and acidic residues" evidence="1">
    <location>
        <begin position="888"/>
        <end position="908"/>
    </location>
</feature>
<dbReference type="Proteomes" id="UP001424741">
    <property type="component" value="Unassembled WGS sequence"/>
</dbReference>
<proteinExistence type="predicted"/>
<feature type="domain" description="VWFA" evidence="2">
    <location>
        <begin position="390"/>
        <end position="571"/>
    </location>
</feature>
<feature type="region of interest" description="Disordered" evidence="1">
    <location>
        <begin position="860"/>
        <end position="914"/>
    </location>
</feature>
<dbReference type="PROSITE" id="PS50234">
    <property type="entry name" value="VWFA"/>
    <property type="match status" value="1"/>
</dbReference>
<accession>A0ABP9UUB3</accession>
<dbReference type="SMART" id="SM00327">
    <property type="entry name" value="VWA"/>
    <property type="match status" value="1"/>
</dbReference>
<dbReference type="Gene3D" id="3.40.50.410">
    <property type="entry name" value="von Willebrand factor, type A domain"/>
    <property type="match status" value="1"/>
</dbReference>